<dbReference type="PANTHER" id="PTHR12902">
    <property type="entry name" value="WASP-1"/>
    <property type="match status" value="1"/>
</dbReference>
<feature type="region of interest" description="Disordered" evidence="3">
    <location>
        <begin position="285"/>
        <end position="321"/>
    </location>
</feature>
<name>A0ABR2SD09_9ROSI</name>
<feature type="region of interest" description="Disordered" evidence="3">
    <location>
        <begin position="636"/>
        <end position="655"/>
    </location>
</feature>
<feature type="region of interest" description="Disordered" evidence="3">
    <location>
        <begin position="1057"/>
        <end position="1086"/>
    </location>
</feature>
<accession>A0ABR2SD09</accession>
<evidence type="ECO:0000256" key="3">
    <source>
        <dbReference type="SAM" id="MobiDB-lite"/>
    </source>
</evidence>
<feature type="compositionally biased region" description="Low complexity" evidence="3">
    <location>
        <begin position="636"/>
        <end position="651"/>
    </location>
</feature>
<dbReference type="EMBL" id="JBBPBN010000015">
    <property type="protein sequence ID" value="KAK9022834.1"/>
    <property type="molecule type" value="Genomic_DNA"/>
</dbReference>
<organism evidence="4 5">
    <name type="scientific">Hibiscus sabdariffa</name>
    <name type="common">roselle</name>
    <dbReference type="NCBI Taxonomy" id="183260"/>
    <lineage>
        <taxon>Eukaryota</taxon>
        <taxon>Viridiplantae</taxon>
        <taxon>Streptophyta</taxon>
        <taxon>Embryophyta</taxon>
        <taxon>Tracheophyta</taxon>
        <taxon>Spermatophyta</taxon>
        <taxon>Magnoliopsida</taxon>
        <taxon>eudicotyledons</taxon>
        <taxon>Gunneridae</taxon>
        <taxon>Pentapetalae</taxon>
        <taxon>rosids</taxon>
        <taxon>malvids</taxon>
        <taxon>Malvales</taxon>
        <taxon>Malvaceae</taxon>
        <taxon>Malvoideae</taxon>
        <taxon>Hibiscus</taxon>
    </lineage>
</organism>
<feature type="region of interest" description="Disordered" evidence="3">
    <location>
        <begin position="601"/>
        <end position="628"/>
    </location>
</feature>
<sequence length="1231" mass="134615">MVVIARTKCDASTMAKGVESNAEGRLCLKEQNNFHGLTVPEQSTICGVVKGAFNIAYSYCMGYKYVQVKVVKRSGQVSYPFPINFLENGRLNPSSTKRRGFAEQKPKMPLVRAQVRNEYGLGQPELYKEANREDPKAVLDGVAVAGLVGILRQLGDLAEFAAEVFHGLQEQVMNTASRSHKLTVRVQRIEAALPPLEKAVLAQTSHIHFAYTAGSEWHPRIRNEKNLFIYNDLPRFVMDSYEVCRDPPHLHLLDKFDAGGRGSCLKRYSDPTFFKRASGISIEEDAEKVPRDTRTRKSKKKRSSHRNGKLSRGASLSSHSDRMQFASPIANGRASSQNASMVDMALKSDVGEHSSSFDSRTGSEYIECAFNLGSSVLPQELEPKELSSRLIPETDTPGSNFPVEQTRVLDDNFSHSSSHEQIAPSASCVTWDEKAEIVESKAGNWDIDDVPEMNFDVDVQEIGASNIGNGDQVDIPLNDMDAPQSSTENQNDEIESEPDNYMDALNTIESESENDIECHRKQEVEHCSEKDVECQTKWEVERTEDATIVSNENREDEIQMVMDDNADNTPSIIEPPASSTIISNNGIPDCLSDAVPSGNFSCEQMPQISGKFSESDHPPSADLSMSNEICNGSQADSVISDQSSSSGSTVSDMHDPASDRIIASVNDSQNSPTEFSVVHPVGFWTNGGLLGLQPSKPPDFALSAGGQGSAAKASEASGPPSQILMSLHDGPKGNSGIVVENAELNEPVPGLCGEKTSQLVTDFGASLEKPVNSHYNDSLDNLNGVGLSLKTSLPHGNKHPVNSNIKAPSIESGEENDDNSSRMFGLGHKLLVNGFHRKMSVGHDDESEPATSTKTGVLEPRNGQQSISYQKIPRTTKNEQIGNGSPVNSLTSSPPLEHMKISFNPIDGFETSKLKLQFPDGNHHHENIRDMFPSFQLVPVPAIPAHDVASDSDDDTFCRSSPYMSDDCLSHCSDSNSEQWESGETPEIKDPELYDALSRLSSMESVSRCLQVGEPANSGIHVNEGNKTIVRGSDAEPSLSVSLDLPSFDVINPILHDESKRNSDEKNLNMQNTTELKPVPPPPPPAQWRVSKPCFNEAEERQHALSESLRHELDLKLLGSFVSQKPEPPPVNQQQTNDEGIALKPEKKVGQENVNGQKEADQLSGGRGMDEKEDFLHQIRTKSFNLRPTVTARPAVISGPSTNVQVTAILQKANAIRQAVGSDEDDNWSDN</sequence>
<keyword evidence="2" id="KW-0009">Actin-binding</keyword>
<feature type="region of interest" description="Disordered" evidence="3">
    <location>
        <begin position="1145"/>
        <end position="1173"/>
    </location>
</feature>
<comment type="subcellular location">
    <subcellularLocation>
        <location evidence="2">Cytoplasm</location>
        <location evidence="2">Cytoskeleton</location>
    </subcellularLocation>
</comment>
<dbReference type="Gene3D" id="1.20.5.340">
    <property type="match status" value="1"/>
</dbReference>
<dbReference type="InterPro" id="IPR028288">
    <property type="entry name" value="SCAR/WAVE_fam"/>
</dbReference>
<reference evidence="4 5" key="1">
    <citation type="journal article" date="2024" name="G3 (Bethesda)">
        <title>Genome assembly of Hibiscus sabdariffa L. provides insights into metabolisms of medicinal natural products.</title>
        <authorList>
            <person name="Kim T."/>
        </authorList>
    </citation>
    <scope>NUCLEOTIDE SEQUENCE [LARGE SCALE GENOMIC DNA]</scope>
    <source>
        <strain evidence="4">TK-2024</strain>
        <tissue evidence="4">Old leaves</tissue>
    </source>
</reference>
<gene>
    <name evidence="4" type="ORF">V6N11_003073</name>
</gene>
<protein>
    <recommendedName>
        <fullName evidence="2">Protein SCAR</fullName>
    </recommendedName>
    <alternativeName>
        <fullName evidence="2">Protein WAVE</fullName>
    </alternativeName>
</protein>
<feature type="region of interest" description="Disordered" evidence="3">
    <location>
        <begin position="840"/>
        <end position="870"/>
    </location>
</feature>
<dbReference type="Proteomes" id="UP001396334">
    <property type="component" value="Unassembled WGS sequence"/>
</dbReference>
<evidence type="ECO:0000313" key="4">
    <source>
        <dbReference type="EMBL" id="KAK9022834.1"/>
    </source>
</evidence>
<comment type="caution">
    <text evidence="4">The sequence shown here is derived from an EMBL/GenBank/DDBJ whole genome shotgun (WGS) entry which is preliminary data.</text>
</comment>
<dbReference type="Gene3D" id="6.10.280.150">
    <property type="match status" value="1"/>
</dbReference>
<keyword evidence="5" id="KW-1185">Reference proteome</keyword>
<feature type="region of interest" description="Disordered" evidence="3">
    <location>
        <begin position="877"/>
        <end position="896"/>
    </location>
</feature>
<feature type="compositionally biased region" description="Low complexity" evidence="3">
    <location>
        <begin position="701"/>
        <end position="718"/>
    </location>
</feature>
<feature type="compositionally biased region" description="Polar residues" evidence="3">
    <location>
        <begin position="877"/>
        <end position="894"/>
    </location>
</feature>
<comment type="similarity">
    <text evidence="1 2">Belongs to the SCAR/WAVE family.</text>
</comment>
<evidence type="ECO:0000313" key="5">
    <source>
        <dbReference type="Proteomes" id="UP001396334"/>
    </source>
</evidence>
<proteinExistence type="inferred from homology"/>
<feature type="compositionally biased region" description="Basic residues" evidence="3">
    <location>
        <begin position="296"/>
        <end position="309"/>
    </location>
</feature>
<comment type="function">
    <text evidence="2">Involved in regulation of actin and microtubule organization. Part of a WAVE complex that activates the Arp2/3 complex.</text>
</comment>
<evidence type="ECO:0000256" key="2">
    <source>
        <dbReference type="RuleBase" id="RU367034"/>
    </source>
</evidence>
<feature type="region of interest" description="Disordered" evidence="3">
    <location>
        <begin position="698"/>
        <end position="723"/>
    </location>
</feature>
<keyword evidence="2" id="KW-0963">Cytoplasm</keyword>
<feature type="compositionally biased region" description="Polar residues" evidence="3">
    <location>
        <begin position="601"/>
        <end position="612"/>
    </location>
</feature>
<evidence type="ECO:0000256" key="1">
    <source>
        <dbReference type="ARBA" id="ARBA00006993"/>
    </source>
</evidence>
<dbReference type="PANTHER" id="PTHR12902:SF33">
    <property type="entry name" value="PROTEIN SCAR3"/>
    <property type="match status" value="1"/>
</dbReference>
<feature type="region of interest" description="Disordered" evidence="3">
    <location>
        <begin position="793"/>
        <end position="820"/>
    </location>
</feature>
<keyword evidence="2" id="KW-0206">Cytoskeleton</keyword>
<feature type="compositionally biased region" description="Basic and acidic residues" evidence="3">
    <location>
        <begin position="1057"/>
        <end position="1067"/>
    </location>
</feature>